<dbReference type="OrthoDB" id="6853586at2"/>
<gene>
    <name evidence="1" type="ORF">K814_0120170</name>
</gene>
<comment type="caution">
    <text evidence="1">The sequence shown here is derived from an EMBL/GenBank/DDBJ whole genome shotgun (WGS) entry which is preliminary data.</text>
</comment>
<accession>A0A0A1YZ29</accession>
<evidence type="ECO:0000313" key="2">
    <source>
        <dbReference type="Proteomes" id="UP000030060"/>
    </source>
</evidence>
<protein>
    <submittedName>
        <fullName evidence="1">Uncharacterized protein</fullName>
    </submittedName>
</protein>
<proteinExistence type="predicted"/>
<dbReference type="Proteomes" id="UP000030060">
    <property type="component" value="Unassembled WGS sequence"/>
</dbReference>
<organism evidence="1 2">
    <name type="scientific">Pseudomonas fluorescens LMG 5329</name>
    <dbReference type="NCBI Taxonomy" id="1324332"/>
    <lineage>
        <taxon>Bacteria</taxon>
        <taxon>Pseudomonadati</taxon>
        <taxon>Pseudomonadota</taxon>
        <taxon>Gammaproteobacteria</taxon>
        <taxon>Pseudomonadales</taxon>
        <taxon>Pseudomonadaceae</taxon>
        <taxon>Pseudomonas</taxon>
    </lineage>
</organism>
<evidence type="ECO:0000313" key="1">
    <source>
        <dbReference type="EMBL" id="KGE66229.1"/>
    </source>
</evidence>
<dbReference type="EMBL" id="ASGY01000146">
    <property type="protein sequence ID" value="KGE66229.1"/>
    <property type="molecule type" value="Genomic_DNA"/>
</dbReference>
<sequence length="204" mass="22618">MLVYRNTLSEALPLRERAGAIGLVLSLEGARYYVFVSRQSRDQVANSAVGNKLRVSAQLLKVPPSPQIHQAKYAELLPIARDLATQRGVEAESRHAEELLIEHFDECVQNFVALRGRPPAKAEVFLSHCPCQSKDPGASPARTLAGTYYEATCKAKLIKFCTSATRAAISWKVYYQFDIGTSKLDINENLGNLTMCKQPAFINF</sequence>
<dbReference type="RefSeq" id="WP_038848322.1">
    <property type="nucleotide sequence ID" value="NZ_ASGY01000146.1"/>
</dbReference>
<reference evidence="1 2" key="1">
    <citation type="journal article" date="2013" name="Genome Announc.">
        <title>Draft Genome Sequence of Pseudomonas fluorescens LMG 5329, a White Line-Inducing Principle-Producing Bioindicator for the Mushroom Pathogen Pseudomonas tolaasii.</title>
        <authorList>
            <person name="Ghequire M.G."/>
            <person name="Rokni-Zadeh H."/>
            <person name="Zarrineh P."/>
            <person name="De Mot R."/>
        </authorList>
    </citation>
    <scope>NUCLEOTIDE SEQUENCE [LARGE SCALE GENOMIC DNA]</scope>
    <source>
        <strain evidence="1 2">LMG 5329</strain>
    </source>
</reference>
<name>A0A0A1YZ29_PSEFL</name>
<dbReference type="AlphaFoldDB" id="A0A0A1YZ29"/>